<name>A0A919R596_9ACTN</name>
<dbReference type="Proteomes" id="UP000655287">
    <property type="component" value="Unassembled WGS sequence"/>
</dbReference>
<evidence type="ECO:0000313" key="1">
    <source>
        <dbReference type="EMBL" id="GII77347.1"/>
    </source>
</evidence>
<dbReference type="EMBL" id="BOOU01000034">
    <property type="protein sequence ID" value="GII77347.1"/>
    <property type="molecule type" value="Genomic_DNA"/>
</dbReference>
<keyword evidence="2" id="KW-1185">Reference proteome</keyword>
<organism evidence="1 2">
    <name type="scientific">Sphaerisporangium rufum</name>
    <dbReference type="NCBI Taxonomy" id="1381558"/>
    <lineage>
        <taxon>Bacteria</taxon>
        <taxon>Bacillati</taxon>
        <taxon>Actinomycetota</taxon>
        <taxon>Actinomycetes</taxon>
        <taxon>Streptosporangiales</taxon>
        <taxon>Streptosporangiaceae</taxon>
        <taxon>Sphaerisporangium</taxon>
    </lineage>
</organism>
<dbReference type="AlphaFoldDB" id="A0A919R596"/>
<protein>
    <submittedName>
        <fullName evidence="1">Uncharacterized protein</fullName>
    </submittedName>
</protein>
<accession>A0A919R596</accession>
<comment type="caution">
    <text evidence="1">The sequence shown here is derived from an EMBL/GenBank/DDBJ whole genome shotgun (WGS) entry which is preliminary data.</text>
</comment>
<evidence type="ECO:0000313" key="2">
    <source>
        <dbReference type="Proteomes" id="UP000655287"/>
    </source>
</evidence>
<reference evidence="1" key="1">
    <citation type="submission" date="2021-01" db="EMBL/GenBank/DDBJ databases">
        <title>Whole genome shotgun sequence of Sphaerisporangium rufum NBRC 109079.</title>
        <authorList>
            <person name="Komaki H."/>
            <person name="Tamura T."/>
        </authorList>
    </citation>
    <scope>NUCLEOTIDE SEQUENCE</scope>
    <source>
        <strain evidence="1">NBRC 109079</strain>
    </source>
</reference>
<proteinExistence type="predicted"/>
<sequence length="61" mass="6171">MAAARTTAGAGTAVRGPPLERCRMGTILWPAAGARSDFRDSGGTFTFAGFPGGRMPAAGEN</sequence>
<gene>
    <name evidence="1" type="ORF">Sru01_23290</name>
</gene>